<keyword evidence="1" id="KW-0472">Membrane</keyword>
<name>A0A3M4KHN1_PSESF</name>
<accession>A0A3M4KHN1</accession>
<reference evidence="2 3" key="1">
    <citation type="submission" date="2018-08" db="EMBL/GenBank/DDBJ databases">
        <title>Recombination of ecologically and evolutionarily significant loci maintains genetic cohesion in the Pseudomonas syringae species complex.</title>
        <authorList>
            <person name="Dillon M."/>
            <person name="Thakur S."/>
            <person name="Almeida R.N.D."/>
            <person name="Weir B.S."/>
            <person name="Guttman D.S."/>
        </authorList>
    </citation>
    <scope>NUCLEOTIDE SEQUENCE [LARGE SCALE GENOMIC DNA]</scope>
    <source>
        <strain evidence="2 3">ICMP 19074</strain>
    </source>
</reference>
<evidence type="ECO:0000256" key="1">
    <source>
        <dbReference type="SAM" id="Phobius"/>
    </source>
</evidence>
<sequence length="219" mass="24765">MGIFIVPLLCLYYIVTFWFICKVSFWGYSRSVKKIHVAIRFIMLSFIFYGSELYSYAEWKVACATTAGLHVYGKESVDGFFYPGIGEIESRYFLNHGYSFIEGPELNGLKPATDQTYRFYKDPSGFVDKEAVRKLGSKYQYQSQQIKMLGGGKIEKDVVRNMDTGAVLGESVVVQYSGGLIQDLLFAFFSADQVGRSAQCSGNSNRKNIIEEVIPPLFK</sequence>
<evidence type="ECO:0000313" key="2">
    <source>
        <dbReference type="EMBL" id="RMQ28593.1"/>
    </source>
</evidence>
<dbReference type="AlphaFoldDB" id="A0A3M4KHN1"/>
<keyword evidence="1" id="KW-1133">Transmembrane helix</keyword>
<evidence type="ECO:0000313" key="3">
    <source>
        <dbReference type="Proteomes" id="UP000273140"/>
    </source>
</evidence>
<dbReference type="RefSeq" id="WP_017702699.1">
    <property type="nucleotide sequence ID" value="NZ_RBRB01000298.1"/>
</dbReference>
<organism evidence="2 3">
    <name type="scientific">Pseudomonas syringae pv. actinidiae</name>
    <dbReference type="NCBI Taxonomy" id="103796"/>
    <lineage>
        <taxon>Bacteria</taxon>
        <taxon>Pseudomonadati</taxon>
        <taxon>Pseudomonadota</taxon>
        <taxon>Gammaproteobacteria</taxon>
        <taxon>Pseudomonadales</taxon>
        <taxon>Pseudomonadaceae</taxon>
        <taxon>Pseudomonas</taxon>
        <taxon>Pseudomonas syringae</taxon>
    </lineage>
</organism>
<comment type="caution">
    <text evidence="2">The sequence shown here is derived from an EMBL/GenBank/DDBJ whole genome shotgun (WGS) entry which is preliminary data.</text>
</comment>
<dbReference type="EMBL" id="RBRB01000298">
    <property type="protein sequence ID" value="RMQ28593.1"/>
    <property type="molecule type" value="Genomic_DNA"/>
</dbReference>
<feature type="transmembrane region" description="Helical" evidence="1">
    <location>
        <begin position="6"/>
        <end position="25"/>
    </location>
</feature>
<protein>
    <submittedName>
        <fullName evidence="2">Uncharacterized protein</fullName>
    </submittedName>
</protein>
<keyword evidence="1" id="KW-0812">Transmembrane</keyword>
<gene>
    <name evidence="2" type="ORF">ALQ07_200124</name>
</gene>
<dbReference type="Proteomes" id="UP000273140">
    <property type="component" value="Unassembled WGS sequence"/>
</dbReference>
<proteinExistence type="predicted"/>